<organism evidence="2 3">
    <name type="scientific">Streptomyces lydicamycinicus</name>
    <dbReference type="NCBI Taxonomy" id="1546107"/>
    <lineage>
        <taxon>Bacteria</taxon>
        <taxon>Bacillati</taxon>
        <taxon>Actinomycetota</taxon>
        <taxon>Actinomycetes</taxon>
        <taxon>Kitasatosporales</taxon>
        <taxon>Streptomycetaceae</taxon>
        <taxon>Streptomyces</taxon>
    </lineage>
</organism>
<dbReference type="EMBL" id="BBNO01000002">
    <property type="protein sequence ID" value="GAO07431.1"/>
    <property type="molecule type" value="Genomic_DNA"/>
</dbReference>
<accession>A0A0P4R542</accession>
<keyword evidence="3" id="KW-1185">Reference proteome</keyword>
<proteinExistence type="predicted"/>
<dbReference type="Proteomes" id="UP000048965">
    <property type="component" value="Unassembled WGS sequence"/>
</dbReference>
<dbReference type="AlphaFoldDB" id="A0A0P4R542"/>
<dbReference type="RefSeq" id="WP_042151408.1">
    <property type="nucleotide sequence ID" value="NZ_BBNO01000002.1"/>
</dbReference>
<reference evidence="2 3" key="2">
    <citation type="journal article" date="2015" name="Stand. Genomic Sci.">
        <title>Draft genome sequence of marine-derived Streptomyces sp. TP-A0598, a producer of anti-MRSA antibiotic lydicamycins.</title>
        <authorList>
            <person name="Komaki H."/>
            <person name="Ichikawa N."/>
            <person name="Hosoyama A."/>
            <person name="Fujita N."/>
            <person name="Igarashi Y."/>
        </authorList>
    </citation>
    <scope>NUCLEOTIDE SEQUENCE [LARGE SCALE GENOMIC DNA]</scope>
    <source>
        <strain evidence="2 3">NBRC 110027</strain>
    </source>
</reference>
<comment type="caution">
    <text evidence="2">The sequence shown here is derived from an EMBL/GenBank/DDBJ whole genome shotgun (WGS) entry which is preliminary data.</text>
</comment>
<evidence type="ECO:0000256" key="1">
    <source>
        <dbReference type="SAM" id="SignalP"/>
    </source>
</evidence>
<sequence>MKKTVVGLVVAGAALMGATSASALDAWSPSGKAYSYTRSNNDQVGLKLHERNVKAHADYYRTTDPSEYYTLWNKSGINQSTVYSGHGGRVTSLRTCNWVPDNDDDCSKFNRG</sequence>
<evidence type="ECO:0000313" key="2">
    <source>
        <dbReference type="EMBL" id="GAO07431.1"/>
    </source>
</evidence>
<reference evidence="3" key="1">
    <citation type="submission" date="2014-09" db="EMBL/GenBank/DDBJ databases">
        <title>Whole genome shotgun sequence of Streptomyces sp. NBRC 110027.</title>
        <authorList>
            <person name="Komaki H."/>
            <person name="Ichikawa N."/>
            <person name="Katano-Makiyama Y."/>
            <person name="Hosoyama A."/>
            <person name="Hashimoto M."/>
            <person name="Uohara A."/>
            <person name="Kitahashi Y."/>
            <person name="Ohji S."/>
            <person name="Kimura A."/>
            <person name="Yamazoe A."/>
            <person name="Igarashi Y."/>
            <person name="Fujita N."/>
        </authorList>
    </citation>
    <scope>NUCLEOTIDE SEQUENCE [LARGE SCALE GENOMIC DNA]</scope>
    <source>
        <strain evidence="3">NBRC 110027</strain>
    </source>
</reference>
<feature type="chain" id="PRO_5006068402" evidence="1">
    <location>
        <begin position="24"/>
        <end position="112"/>
    </location>
</feature>
<protein>
    <submittedName>
        <fullName evidence="2">Uncharacterized protein</fullName>
    </submittedName>
</protein>
<evidence type="ECO:0000313" key="3">
    <source>
        <dbReference type="Proteomes" id="UP000048965"/>
    </source>
</evidence>
<dbReference type="OrthoDB" id="4324547at2"/>
<keyword evidence="1" id="KW-0732">Signal</keyword>
<name>A0A0P4R542_9ACTN</name>
<gene>
    <name evidence="2" type="ORF">TPA0598_02_06710</name>
</gene>
<feature type="signal peptide" evidence="1">
    <location>
        <begin position="1"/>
        <end position="23"/>
    </location>
</feature>